<dbReference type="InterPro" id="IPR018809">
    <property type="entry name" value="DUF2406"/>
</dbReference>
<proteinExistence type="predicted"/>
<protein>
    <submittedName>
        <fullName evidence="2">Uncharacterized protein</fullName>
    </submittedName>
</protein>
<feature type="compositionally biased region" description="Low complexity" evidence="1">
    <location>
        <begin position="219"/>
        <end position="228"/>
    </location>
</feature>
<dbReference type="Proteomes" id="UP001447188">
    <property type="component" value="Unassembled WGS sequence"/>
</dbReference>
<feature type="region of interest" description="Disordered" evidence="1">
    <location>
        <begin position="1"/>
        <end position="65"/>
    </location>
</feature>
<gene>
    <name evidence="2" type="ORF">Q9L58_001279</name>
</gene>
<comment type="caution">
    <text evidence="2">The sequence shown here is derived from an EMBL/GenBank/DDBJ whole genome shotgun (WGS) entry which is preliminary data.</text>
</comment>
<organism evidence="2 3">
    <name type="scientific">Discina gigas</name>
    <dbReference type="NCBI Taxonomy" id="1032678"/>
    <lineage>
        <taxon>Eukaryota</taxon>
        <taxon>Fungi</taxon>
        <taxon>Dikarya</taxon>
        <taxon>Ascomycota</taxon>
        <taxon>Pezizomycotina</taxon>
        <taxon>Pezizomycetes</taxon>
        <taxon>Pezizales</taxon>
        <taxon>Discinaceae</taxon>
        <taxon>Discina</taxon>
    </lineage>
</organism>
<dbReference type="PANTHER" id="PTHR28186:SF1">
    <property type="entry name" value="MEIOTICALLY UP-REGULATED GENE 9 PROTEIN"/>
    <property type="match status" value="1"/>
</dbReference>
<feature type="compositionally biased region" description="Basic residues" evidence="1">
    <location>
        <begin position="319"/>
        <end position="328"/>
    </location>
</feature>
<name>A0ABR3GUY2_9PEZI</name>
<feature type="compositionally biased region" description="Polar residues" evidence="1">
    <location>
        <begin position="261"/>
        <end position="288"/>
    </location>
</feature>
<feature type="compositionally biased region" description="Polar residues" evidence="1">
    <location>
        <begin position="132"/>
        <end position="143"/>
    </location>
</feature>
<evidence type="ECO:0000313" key="3">
    <source>
        <dbReference type="Proteomes" id="UP001447188"/>
    </source>
</evidence>
<evidence type="ECO:0000313" key="2">
    <source>
        <dbReference type="EMBL" id="KAL0639712.1"/>
    </source>
</evidence>
<feature type="compositionally biased region" description="Basic and acidic residues" evidence="1">
    <location>
        <begin position="1"/>
        <end position="10"/>
    </location>
</feature>
<feature type="compositionally biased region" description="Polar residues" evidence="1">
    <location>
        <begin position="51"/>
        <end position="61"/>
    </location>
</feature>
<reference evidence="2 3" key="1">
    <citation type="submission" date="2024-02" db="EMBL/GenBank/DDBJ databases">
        <title>Discinaceae phylogenomics.</title>
        <authorList>
            <person name="Dirks A.C."/>
            <person name="James T.Y."/>
        </authorList>
    </citation>
    <scope>NUCLEOTIDE SEQUENCE [LARGE SCALE GENOMIC DNA]</scope>
    <source>
        <strain evidence="2 3">ACD0624</strain>
    </source>
</reference>
<dbReference type="EMBL" id="JBBBZM010000009">
    <property type="protein sequence ID" value="KAL0639712.1"/>
    <property type="molecule type" value="Genomic_DNA"/>
</dbReference>
<dbReference type="PANTHER" id="PTHR28186">
    <property type="entry name" value="MEIOTICALLY UP-REGULATED GENE 9 PROTEIN"/>
    <property type="match status" value="1"/>
</dbReference>
<feature type="compositionally biased region" description="Polar residues" evidence="1">
    <location>
        <begin position="194"/>
        <end position="205"/>
    </location>
</feature>
<dbReference type="Pfam" id="PF10295">
    <property type="entry name" value="DUF2406"/>
    <property type="match status" value="1"/>
</dbReference>
<keyword evidence="3" id="KW-1185">Reference proteome</keyword>
<sequence>MEPPTKKEPSRSWSFKSKKESIKPKHSEKKRGKMTKGVDPTRAITEDEPFQVNQGKNQARGLSTLKFKDRFGNDIVEPDLTNPTRHRWERPLDTIRGFEAAIYKDEYRGSYVAGQYETATYPRGRPQGDALNYTNRSAHSATPRSGFDSYGESDLSFGNMNRQSPGPNSYGYPPQPSGRPQRRSTYDASYDSEGPSSGGPSQAYTDTYPPNGGGESPITNPGSSSSGTGSDGPNGFGNVREQPLPKSNSGQSSFGFRDQTMFESSQQITPFESFNPTSSTQMNQNVPTSPAEVTRKPIPLNDMTIASTDPKPEKDKRKSWFKRRGSKN</sequence>
<feature type="compositionally biased region" description="Polar residues" evidence="1">
    <location>
        <begin position="245"/>
        <end position="254"/>
    </location>
</feature>
<accession>A0ABR3GUY2</accession>
<evidence type="ECO:0000256" key="1">
    <source>
        <dbReference type="SAM" id="MobiDB-lite"/>
    </source>
</evidence>
<feature type="compositionally biased region" description="Polar residues" evidence="1">
    <location>
        <begin position="156"/>
        <end position="167"/>
    </location>
</feature>
<feature type="region of interest" description="Disordered" evidence="1">
    <location>
        <begin position="120"/>
        <end position="328"/>
    </location>
</feature>